<evidence type="ECO:0000256" key="3">
    <source>
        <dbReference type="ARBA" id="ARBA00022989"/>
    </source>
</evidence>
<dbReference type="PANTHER" id="PTHR23502:SF59">
    <property type="entry name" value="MULTIDRUG TRANSPORTER, PUTATIVE (AFU_ORTHOLOGUE AFUA_1G10370)-RELATED"/>
    <property type="match status" value="1"/>
</dbReference>
<accession>A0A1L9RVK1</accession>
<feature type="transmembrane region" description="Helical" evidence="6">
    <location>
        <begin position="415"/>
        <end position="436"/>
    </location>
</feature>
<dbReference type="InterPro" id="IPR036259">
    <property type="entry name" value="MFS_trans_sf"/>
</dbReference>
<feature type="transmembrane region" description="Helical" evidence="6">
    <location>
        <begin position="172"/>
        <end position="190"/>
    </location>
</feature>
<keyword evidence="2 6" id="KW-0812">Transmembrane</keyword>
<keyword evidence="4 6" id="KW-0472">Membrane</keyword>
<feature type="transmembrane region" description="Helical" evidence="6">
    <location>
        <begin position="508"/>
        <end position="530"/>
    </location>
</feature>
<dbReference type="FunFam" id="1.20.1250.20:FF:000011">
    <property type="entry name" value="MFS multidrug transporter, putative"/>
    <property type="match status" value="1"/>
</dbReference>
<feature type="region of interest" description="Disordered" evidence="5">
    <location>
        <begin position="56"/>
        <end position="75"/>
    </location>
</feature>
<feature type="transmembrane region" description="Helical" evidence="6">
    <location>
        <begin position="263"/>
        <end position="281"/>
    </location>
</feature>
<evidence type="ECO:0000256" key="4">
    <source>
        <dbReference type="ARBA" id="ARBA00023136"/>
    </source>
</evidence>
<dbReference type="CDD" id="cd17323">
    <property type="entry name" value="MFS_Tpo1_MDR_like"/>
    <property type="match status" value="1"/>
</dbReference>
<dbReference type="RefSeq" id="XP_040692563.1">
    <property type="nucleotide sequence ID" value="XM_040830343.1"/>
</dbReference>
<sequence length="547" mass="59909">MTGHDHYSRKSSDEDIDSYDGPGTSDNEGTDGALEKQTTAASGLSVFETRAQSVVSRIRSREPGQTAPFTHPLSHTKTSSDVIVDFDGPDDPYRPMNWSFKKKAVTTVLYGLTTMGATWSSSIYSTGIKQIDSQFGVGEEVGTLGTSLLLFGFGLGPLVWAPLSELYGRKPAVLAPYFIAAIFSFGTATAKDLQTVMITRFFTGFFGSAPVTNTGGVLGDLWTAEQRGAAIVGYAMAVVGGPVLGPIAGGAIVQSYLGWRWTQYITGIMMFFFLTMDVLFVDESYPPALLVKKAQRLRFESGNWALHARHEEWDATYKELGNKYLIRPFQLLSTPICFLVALYAAFVYGILYLSLAAFPIEFQEVRGWNQLVGALPFLGYLVGILFGACVNLFNQRFYVKRLKANNGFPVPEARLPPMMVGSIVFAAGLFIFGWTGSTDIHWIAPVIGAVCIGFGFFTIFQAALNYLIDTFQKVAASAVAANTFLRSLFAGTFPLFANIMFHKLGVNWASSVLGFVAVALIPIPYLFYIYGRRIRARGKWSKASVQN</sequence>
<comment type="subcellular location">
    <subcellularLocation>
        <location evidence="1">Membrane</location>
        <topology evidence="1">Multi-pass membrane protein</topology>
    </subcellularLocation>
</comment>
<evidence type="ECO:0000259" key="7">
    <source>
        <dbReference type="PROSITE" id="PS50850"/>
    </source>
</evidence>
<evidence type="ECO:0000313" key="9">
    <source>
        <dbReference type="Proteomes" id="UP000184383"/>
    </source>
</evidence>
<feature type="transmembrane region" description="Helical" evidence="6">
    <location>
        <begin position="372"/>
        <end position="394"/>
    </location>
</feature>
<keyword evidence="9" id="KW-1185">Reference proteome</keyword>
<dbReference type="OrthoDB" id="9986881at2759"/>
<dbReference type="STRING" id="1073089.A0A1L9RVK1"/>
<protein>
    <recommendedName>
        <fullName evidence="7">Major facilitator superfamily (MFS) profile domain-containing protein</fullName>
    </recommendedName>
</protein>
<feature type="compositionally biased region" description="Basic and acidic residues" evidence="5">
    <location>
        <begin position="1"/>
        <end position="13"/>
    </location>
</feature>
<dbReference type="GO" id="GO:0005886">
    <property type="term" value="C:plasma membrane"/>
    <property type="evidence" value="ECO:0007669"/>
    <property type="project" value="TreeGrafter"/>
</dbReference>
<dbReference type="InterPro" id="IPR011701">
    <property type="entry name" value="MFS"/>
</dbReference>
<dbReference type="EMBL" id="KV878210">
    <property type="protein sequence ID" value="OJJ38887.1"/>
    <property type="molecule type" value="Genomic_DNA"/>
</dbReference>
<evidence type="ECO:0000256" key="1">
    <source>
        <dbReference type="ARBA" id="ARBA00004141"/>
    </source>
</evidence>
<feature type="transmembrane region" description="Helical" evidence="6">
    <location>
        <begin position="231"/>
        <end position="257"/>
    </location>
</feature>
<dbReference type="PROSITE" id="PS50850">
    <property type="entry name" value="MFS"/>
    <property type="match status" value="1"/>
</dbReference>
<dbReference type="Gene3D" id="1.20.1250.20">
    <property type="entry name" value="MFS general substrate transporter like domains"/>
    <property type="match status" value="1"/>
</dbReference>
<feature type="transmembrane region" description="Helical" evidence="6">
    <location>
        <begin position="474"/>
        <end position="496"/>
    </location>
</feature>
<proteinExistence type="predicted"/>
<feature type="transmembrane region" description="Helical" evidence="6">
    <location>
        <begin position="336"/>
        <end position="360"/>
    </location>
</feature>
<feature type="domain" description="Major facilitator superfamily (MFS) profile" evidence="7">
    <location>
        <begin position="106"/>
        <end position="534"/>
    </location>
</feature>
<reference evidence="9" key="1">
    <citation type="journal article" date="2017" name="Genome Biol.">
        <title>Comparative genomics reveals high biological diversity and specific adaptations in the industrially and medically important fungal genus Aspergillus.</title>
        <authorList>
            <person name="de Vries R.P."/>
            <person name="Riley R."/>
            <person name="Wiebenga A."/>
            <person name="Aguilar-Osorio G."/>
            <person name="Amillis S."/>
            <person name="Uchima C.A."/>
            <person name="Anderluh G."/>
            <person name="Asadollahi M."/>
            <person name="Askin M."/>
            <person name="Barry K."/>
            <person name="Battaglia E."/>
            <person name="Bayram O."/>
            <person name="Benocci T."/>
            <person name="Braus-Stromeyer S.A."/>
            <person name="Caldana C."/>
            <person name="Canovas D."/>
            <person name="Cerqueira G.C."/>
            <person name="Chen F."/>
            <person name="Chen W."/>
            <person name="Choi C."/>
            <person name="Clum A."/>
            <person name="Dos Santos R.A."/>
            <person name="Damasio A.R."/>
            <person name="Diallinas G."/>
            <person name="Emri T."/>
            <person name="Fekete E."/>
            <person name="Flipphi M."/>
            <person name="Freyberg S."/>
            <person name="Gallo A."/>
            <person name="Gournas C."/>
            <person name="Habgood R."/>
            <person name="Hainaut M."/>
            <person name="Harispe M.L."/>
            <person name="Henrissat B."/>
            <person name="Hilden K.S."/>
            <person name="Hope R."/>
            <person name="Hossain A."/>
            <person name="Karabika E."/>
            <person name="Karaffa L."/>
            <person name="Karanyi Z."/>
            <person name="Krasevec N."/>
            <person name="Kuo A."/>
            <person name="Kusch H."/>
            <person name="LaButti K."/>
            <person name="Lagendijk E.L."/>
            <person name="Lapidus A."/>
            <person name="Levasseur A."/>
            <person name="Lindquist E."/>
            <person name="Lipzen A."/>
            <person name="Logrieco A.F."/>
            <person name="MacCabe A."/>
            <person name="Maekelae M.R."/>
            <person name="Malavazi I."/>
            <person name="Melin P."/>
            <person name="Meyer V."/>
            <person name="Mielnichuk N."/>
            <person name="Miskei M."/>
            <person name="Molnar A.P."/>
            <person name="Mule G."/>
            <person name="Ngan C.Y."/>
            <person name="Orejas M."/>
            <person name="Orosz E."/>
            <person name="Ouedraogo J.P."/>
            <person name="Overkamp K.M."/>
            <person name="Park H.-S."/>
            <person name="Perrone G."/>
            <person name="Piumi F."/>
            <person name="Punt P.J."/>
            <person name="Ram A.F."/>
            <person name="Ramon A."/>
            <person name="Rauscher S."/>
            <person name="Record E."/>
            <person name="Riano-Pachon D.M."/>
            <person name="Robert V."/>
            <person name="Roehrig J."/>
            <person name="Ruller R."/>
            <person name="Salamov A."/>
            <person name="Salih N.S."/>
            <person name="Samson R.A."/>
            <person name="Sandor E."/>
            <person name="Sanguinetti M."/>
            <person name="Schuetze T."/>
            <person name="Sepcic K."/>
            <person name="Shelest E."/>
            <person name="Sherlock G."/>
            <person name="Sophianopoulou V."/>
            <person name="Squina F.M."/>
            <person name="Sun H."/>
            <person name="Susca A."/>
            <person name="Todd R.B."/>
            <person name="Tsang A."/>
            <person name="Unkles S.E."/>
            <person name="van de Wiele N."/>
            <person name="van Rossen-Uffink D."/>
            <person name="Oliveira J.V."/>
            <person name="Vesth T.C."/>
            <person name="Visser J."/>
            <person name="Yu J.-H."/>
            <person name="Zhou M."/>
            <person name="Andersen M.R."/>
            <person name="Archer D.B."/>
            <person name="Baker S.E."/>
            <person name="Benoit I."/>
            <person name="Brakhage A.A."/>
            <person name="Braus G.H."/>
            <person name="Fischer R."/>
            <person name="Frisvad J.C."/>
            <person name="Goldman G.H."/>
            <person name="Houbraken J."/>
            <person name="Oakley B."/>
            <person name="Pocsi I."/>
            <person name="Scazzocchio C."/>
            <person name="Seiboth B."/>
            <person name="vanKuyk P.A."/>
            <person name="Wortman J."/>
            <person name="Dyer P.S."/>
            <person name="Grigoriev I.V."/>
        </authorList>
    </citation>
    <scope>NUCLEOTIDE SEQUENCE [LARGE SCALE GENOMIC DNA]</scope>
    <source>
        <strain evidence="9">DTO 134E9</strain>
    </source>
</reference>
<feature type="transmembrane region" description="Helical" evidence="6">
    <location>
        <begin position="141"/>
        <end position="160"/>
    </location>
</feature>
<dbReference type="GeneID" id="63746191"/>
<dbReference type="InterPro" id="IPR020846">
    <property type="entry name" value="MFS_dom"/>
</dbReference>
<dbReference type="Proteomes" id="UP000184383">
    <property type="component" value="Unassembled WGS sequence"/>
</dbReference>
<evidence type="ECO:0000256" key="5">
    <source>
        <dbReference type="SAM" id="MobiDB-lite"/>
    </source>
</evidence>
<feature type="transmembrane region" description="Helical" evidence="6">
    <location>
        <begin position="442"/>
        <end position="467"/>
    </location>
</feature>
<dbReference type="PANTHER" id="PTHR23502">
    <property type="entry name" value="MAJOR FACILITATOR SUPERFAMILY"/>
    <property type="match status" value="1"/>
</dbReference>
<dbReference type="Pfam" id="PF07690">
    <property type="entry name" value="MFS_1"/>
    <property type="match status" value="1"/>
</dbReference>
<name>A0A1L9RVK1_ASPWE</name>
<dbReference type="AlphaFoldDB" id="A0A1L9RVK1"/>
<feature type="transmembrane region" description="Helical" evidence="6">
    <location>
        <begin position="104"/>
        <end position="121"/>
    </location>
</feature>
<feature type="region of interest" description="Disordered" evidence="5">
    <location>
        <begin position="1"/>
        <end position="42"/>
    </location>
</feature>
<organism evidence="8 9">
    <name type="scientific">Aspergillus wentii DTO 134E9</name>
    <dbReference type="NCBI Taxonomy" id="1073089"/>
    <lineage>
        <taxon>Eukaryota</taxon>
        <taxon>Fungi</taxon>
        <taxon>Dikarya</taxon>
        <taxon>Ascomycota</taxon>
        <taxon>Pezizomycotina</taxon>
        <taxon>Eurotiomycetes</taxon>
        <taxon>Eurotiomycetidae</taxon>
        <taxon>Eurotiales</taxon>
        <taxon>Aspergillaceae</taxon>
        <taxon>Aspergillus</taxon>
        <taxon>Aspergillus subgen. Cremei</taxon>
    </lineage>
</organism>
<dbReference type="SUPFAM" id="SSF103473">
    <property type="entry name" value="MFS general substrate transporter"/>
    <property type="match status" value="1"/>
</dbReference>
<evidence type="ECO:0000313" key="8">
    <source>
        <dbReference type="EMBL" id="OJJ38887.1"/>
    </source>
</evidence>
<feature type="transmembrane region" description="Helical" evidence="6">
    <location>
        <begin position="196"/>
        <end position="219"/>
    </location>
</feature>
<dbReference type="VEuPathDB" id="FungiDB:ASPWEDRAFT_168761"/>
<dbReference type="GO" id="GO:0022857">
    <property type="term" value="F:transmembrane transporter activity"/>
    <property type="evidence" value="ECO:0007669"/>
    <property type="project" value="InterPro"/>
</dbReference>
<keyword evidence="3 6" id="KW-1133">Transmembrane helix</keyword>
<gene>
    <name evidence="8" type="ORF">ASPWEDRAFT_168761</name>
</gene>
<evidence type="ECO:0000256" key="2">
    <source>
        <dbReference type="ARBA" id="ARBA00022692"/>
    </source>
</evidence>
<evidence type="ECO:0000256" key="6">
    <source>
        <dbReference type="SAM" id="Phobius"/>
    </source>
</evidence>